<dbReference type="GO" id="GO:0004337">
    <property type="term" value="F:(2E,6E)-farnesyl diphosphate synthase activity"/>
    <property type="evidence" value="ECO:0007669"/>
    <property type="project" value="UniProtKB-EC"/>
</dbReference>
<proteinExistence type="inferred from homology"/>
<protein>
    <recommendedName>
        <fullName evidence="4">Farnesyl diphosphate synthase</fullName>
        <ecNumber evidence="3">2.5.1.10</ecNumber>
    </recommendedName>
    <alternativeName>
        <fullName evidence="10">(2E,6E)-farnesyl diphosphate synthase</fullName>
    </alternativeName>
    <alternativeName>
        <fullName evidence="9">Geranyltranstransferase</fullName>
    </alternativeName>
</protein>
<evidence type="ECO:0000313" key="13">
    <source>
        <dbReference type="EMBL" id="KRM13824.1"/>
    </source>
</evidence>
<dbReference type="InterPro" id="IPR000092">
    <property type="entry name" value="Polyprenyl_synt"/>
</dbReference>
<dbReference type="InterPro" id="IPR033749">
    <property type="entry name" value="Polyprenyl_synt_CS"/>
</dbReference>
<dbReference type="PROSITE" id="PS00444">
    <property type="entry name" value="POLYPRENYL_SYNTHASE_2"/>
    <property type="match status" value="1"/>
</dbReference>
<dbReference type="GO" id="GO:0005737">
    <property type="term" value="C:cytoplasm"/>
    <property type="evidence" value="ECO:0007669"/>
    <property type="project" value="UniProtKB-ARBA"/>
</dbReference>
<dbReference type="PANTHER" id="PTHR43281">
    <property type="entry name" value="FARNESYL DIPHOSPHATE SYNTHASE"/>
    <property type="match status" value="1"/>
</dbReference>
<dbReference type="SFLD" id="SFLDG01017">
    <property type="entry name" value="Polyprenyl_Transferase_Like"/>
    <property type="match status" value="1"/>
</dbReference>
<evidence type="ECO:0000256" key="2">
    <source>
        <dbReference type="ARBA" id="ARBA00006706"/>
    </source>
</evidence>
<dbReference type="Pfam" id="PF00348">
    <property type="entry name" value="polyprenyl_synt"/>
    <property type="match status" value="1"/>
</dbReference>
<evidence type="ECO:0000256" key="8">
    <source>
        <dbReference type="ARBA" id="ARBA00023229"/>
    </source>
</evidence>
<dbReference type="InterPro" id="IPR053378">
    <property type="entry name" value="Prenyl_diphosphate_synthase"/>
</dbReference>
<keyword evidence="7" id="KW-0460">Magnesium</keyword>
<evidence type="ECO:0000256" key="7">
    <source>
        <dbReference type="ARBA" id="ARBA00022842"/>
    </source>
</evidence>
<dbReference type="NCBIfam" id="NF045485">
    <property type="entry name" value="FPPsyn"/>
    <property type="match status" value="1"/>
</dbReference>
<dbReference type="EC" id="2.5.1.10" evidence="3"/>
<evidence type="ECO:0000256" key="6">
    <source>
        <dbReference type="ARBA" id="ARBA00022723"/>
    </source>
</evidence>
<dbReference type="InterPro" id="IPR008949">
    <property type="entry name" value="Isoprenoid_synthase_dom_sf"/>
</dbReference>
<dbReference type="EMBL" id="AZFX01000003">
    <property type="protein sequence ID" value="KRM13824.1"/>
    <property type="molecule type" value="Genomic_DNA"/>
</dbReference>
<dbReference type="SUPFAM" id="SSF48576">
    <property type="entry name" value="Terpenoid synthases"/>
    <property type="match status" value="1"/>
</dbReference>
<dbReference type="PANTHER" id="PTHR43281:SF1">
    <property type="entry name" value="FARNESYL DIPHOSPHATE SYNTHASE"/>
    <property type="match status" value="1"/>
</dbReference>
<name>A0A0R1W7E4_9LACO</name>
<dbReference type="GO" id="GO:0016114">
    <property type="term" value="P:terpenoid biosynthetic process"/>
    <property type="evidence" value="ECO:0007669"/>
    <property type="project" value="UniProtKB-ARBA"/>
</dbReference>
<evidence type="ECO:0000313" key="14">
    <source>
        <dbReference type="Proteomes" id="UP000051315"/>
    </source>
</evidence>
<accession>A0A0R1W7E4</accession>
<dbReference type="CDD" id="cd00685">
    <property type="entry name" value="Trans_IPPS_HT"/>
    <property type="match status" value="1"/>
</dbReference>
<keyword evidence="5 12" id="KW-0808">Transferase</keyword>
<dbReference type="SFLD" id="SFLDS00005">
    <property type="entry name" value="Isoprenoid_Synthase_Type_I"/>
    <property type="match status" value="1"/>
</dbReference>
<gene>
    <name evidence="13" type="ORF">FC15_GL000995</name>
</gene>
<dbReference type="OrthoDB" id="9805316at2"/>
<dbReference type="PROSITE" id="PS00723">
    <property type="entry name" value="POLYPRENYL_SYNTHASE_1"/>
    <property type="match status" value="1"/>
</dbReference>
<evidence type="ECO:0000256" key="5">
    <source>
        <dbReference type="ARBA" id="ARBA00022679"/>
    </source>
</evidence>
<evidence type="ECO:0000256" key="9">
    <source>
        <dbReference type="ARBA" id="ARBA00032380"/>
    </source>
</evidence>
<dbReference type="RefSeq" id="WP_057823029.1">
    <property type="nucleotide sequence ID" value="NZ_AZFX01000003.1"/>
</dbReference>
<dbReference type="FunFam" id="1.10.600.10:FF:000001">
    <property type="entry name" value="Geranylgeranyl diphosphate synthase"/>
    <property type="match status" value="1"/>
</dbReference>
<evidence type="ECO:0000256" key="1">
    <source>
        <dbReference type="ARBA" id="ARBA00001946"/>
    </source>
</evidence>
<dbReference type="GO" id="GO:0046872">
    <property type="term" value="F:metal ion binding"/>
    <property type="evidence" value="ECO:0007669"/>
    <property type="project" value="UniProtKB-KW"/>
</dbReference>
<comment type="similarity">
    <text evidence="2 12">Belongs to the FPP/GGPP synthase family.</text>
</comment>
<sequence>MDEKLTRFVQAQRPVLNQFLEDQLTRDVAQPTLARSMSYSLLAGGKRLRPLLYLATIFSFDQSVDLTQELPIAGAIELIHTYSLIHDDLPAMDNDDYRRGRLTNHKKFGEAMAILAGDGLLTLAFEWVAKSPVDPLVLSEMIRVLAQASGPSGMVAGQAIDIEQTGHPLHELAAIQQLDALKTGRLLTAPLQMASIKLKLDERLRQALVEFGQHFGVAFQIYDDLLDLTSTRAAQGKQVHKDEAAGKNTYPELLGIPQARQQLQTELDQAHLSLTAVTEGTSFNPELLLSFLSYFDEERES</sequence>
<keyword evidence="6" id="KW-0479">Metal-binding</keyword>
<organism evidence="13 14">
    <name type="scientific">Lapidilactobacillus concavus DSM 17758</name>
    <dbReference type="NCBI Taxonomy" id="1423735"/>
    <lineage>
        <taxon>Bacteria</taxon>
        <taxon>Bacillati</taxon>
        <taxon>Bacillota</taxon>
        <taxon>Bacilli</taxon>
        <taxon>Lactobacillales</taxon>
        <taxon>Lactobacillaceae</taxon>
        <taxon>Lapidilactobacillus</taxon>
    </lineage>
</organism>
<evidence type="ECO:0000256" key="11">
    <source>
        <dbReference type="ARBA" id="ARBA00049399"/>
    </source>
</evidence>
<evidence type="ECO:0000256" key="4">
    <source>
        <dbReference type="ARBA" id="ARBA00015100"/>
    </source>
</evidence>
<dbReference type="AlphaFoldDB" id="A0A0R1W7E4"/>
<keyword evidence="14" id="KW-1185">Reference proteome</keyword>
<evidence type="ECO:0000256" key="3">
    <source>
        <dbReference type="ARBA" id="ARBA00012439"/>
    </source>
</evidence>
<dbReference type="Gene3D" id="1.10.600.10">
    <property type="entry name" value="Farnesyl Diphosphate Synthase"/>
    <property type="match status" value="1"/>
</dbReference>
<evidence type="ECO:0000256" key="12">
    <source>
        <dbReference type="RuleBase" id="RU004466"/>
    </source>
</evidence>
<dbReference type="PATRIC" id="fig|1423735.3.peg.1034"/>
<comment type="caution">
    <text evidence="13">The sequence shown here is derived from an EMBL/GenBank/DDBJ whole genome shotgun (WGS) entry which is preliminary data.</text>
</comment>
<evidence type="ECO:0000256" key="10">
    <source>
        <dbReference type="ARBA" id="ARBA00032873"/>
    </source>
</evidence>
<keyword evidence="8" id="KW-0414">Isoprene biosynthesis</keyword>
<dbReference type="STRING" id="1423735.FC15_GL000995"/>
<comment type="cofactor">
    <cofactor evidence="1">
        <name>Mg(2+)</name>
        <dbReference type="ChEBI" id="CHEBI:18420"/>
    </cofactor>
</comment>
<reference evidence="13 14" key="1">
    <citation type="journal article" date="2015" name="Genome Announc.">
        <title>Expanding the biotechnology potential of lactobacilli through comparative genomics of 213 strains and associated genera.</title>
        <authorList>
            <person name="Sun Z."/>
            <person name="Harris H.M."/>
            <person name="McCann A."/>
            <person name="Guo C."/>
            <person name="Argimon S."/>
            <person name="Zhang W."/>
            <person name="Yang X."/>
            <person name="Jeffery I.B."/>
            <person name="Cooney J.C."/>
            <person name="Kagawa T.F."/>
            <person name="Liu W."/>
            <person name="Song Y."/>
            <person name="Salvetti E."/>
            <person name="Wrobel A."/>
            <person name="Rasinkangas P."/>
            <person name="Parkhill J."/>
            <person name="Rea M.C."/>
            <person name="O'Sullivan O."/>
            <person name="Ritari J."/>
            <person name="Douillard F.P."/>
            <person name="Paul Ross R."/>
            <person name="Yang R."/>
            <person name="Briner A.E."/>
            <person name="Felis G.E."/>
            <person name="de Vos W.M."/>
            <person name="Barrangou R."/>
            <person name="Klaenhammer T.R."/>
            <person name="Caufield P.W."/>
            <person name="Cui Y."/>
            <person name="Zhang H."/>
            <person name="O'Toole P.W."/>
        </authorList>
    </citation>
    <scope>NUCLEOTIDE SEQUENCE [LARGE SCALE GENOMIC DNA]</scope>
    <source>
        <strain evidence="13 14">DSM 17758</strain>
    </source>
</reference>
<dbReference type="Proteomes" id="UP000051315">
    <property type="component" value="Unassembled WGS sequence"/>
</dbReference>
<comment type="catalytic activity">
    <reaction evidence="11">
        <text>isopentenyl diphosphate + (2E)-geranyl diphosphate = (2E,6E)-farnesyl diphosphate + diphosphate</text>
        <dbReference type="Rhea" id="RHEA:19361"/>
        <dbReference type="ChEBI" id="CHEBI:33019"/>
        <dbReference type="ChEBI" id="CHEBI:58057"/>
        <dbReference type="ChEBI" id="CHEBI:128769"/>
        <dbReference type="ChEBI" id="CHEBI:175763"/>
        <dbReference type="EC" id="2.5.1.10"/>
    </reaction>
</comment>